<name>A0A1C4ABQ7_9ENTR</name>
<keyword evidence="3" id="KW-1185">Reference proteome</keyword>
<evidence type="ECO:0000259" key="1">
    <source>
        <dbReference type="Pfam" id="PF06902"/>
    </source>
</evidence>
<protein>
    <submittedName>
        <fullName evidence="2">Uncharacterized Fe-S cluster protein YjdI</fullName>
    </submittedName>
</protein>
<feature type="domain" description="Divergent 4Fe-4S mono-cluster" evidence="1">
    <location>
        <begin position="26"/>
        <end position="88"/>
    </location>
</feature>
<proteinExistence type="predicted"/>
<dbReference type="AlphaFoldDB" id="A0A1C4ABQ7"/>
<evidence type="ECO:0000313" key="2">
    <source>
        <dbReference type="EMBL" id="SCB92054.1"/>
    </source>
</evidence>
<dbReference type="EMBL" id="FMBC01000004">
    <property type="protein sequence ID" value="SCB92054.1"/>
    <property type="molecule type" value="Genomic_DNA"/>
</dbReference>
<evidence type="ECO:0000313" key="3">
    <source>
        <dbReference type="Proteomes" id="UP000198515"/>
    </source>
</evidence>
<dbReference type="InterPro" id="IPR010693">
    <property type="entry name" value="Divergent_4Fe-4S_mono-cluster"/>
</dbReference>
<reference evidence="3" key="1">
    <citation type="submission" date="2016-08" db="EMBL/GenBank/DDBJ databases">
        <authorList>
            <person name="Varghese N."/>
            <person name="Submissions Spin"/>
        </authorList>
    </citation>
    <scope>NUCLEOTIDE SEQUENCE [LARGE SCALE GENOMIC DNA]</scope>
    <source>
        <strain evidence="3">REICA_142</strain>
    </source>
</reference>
<dbReference type="Proteomes" id="UP000198515">
    <property type="component" value="Unassembled WGS sequence"/>
</dbReference>
<sequence length="89" mass="9945">MSSILDKNSGGNVVDKDLLDAGYRVYTGEKIEVYFNTTICKHSGNCVRGNAKLFNLKRKPWIIPDEVDVETVVNVIDTCPSGALKYRHN</sequence>
<accession>A0A1C4ABQ7</accession>
<dbReference type="Pfam" id="PF06902">
    <property type="entry name" value="Fer4_19"/>
    <property type="match status" value="1"/>
</dbReference>
<gene>
    <name evidence="2" type="ORF">GA0061070_100452</name>
</gene>
<organism evidence="2 3">
    <name type="scientific">Kosakonia oryziphila</name>
    <dbReference type="NCBI Taxonomy" id="1005667"/>
    <lineage>
        <taxon>Bacteria</taxon>
        <taxon>Pseudomonadati</taxon>
        <taxon>Pseudomonadota</taxon>
        <taxon>Gammaproteobacteria</taxon>
        <taxon>Enterobacterales</taxon>
        <taxon>Enterobacteriaceae</taxon>
        <taxon>Kosakonia</taxon>
    </lineage>
</organism>